<accession>A0A914S245</accession>
<dbReference type="SUPFAM" id="SSF52540">
    <property type="entry name" value="P-loop containing nucleoside triphosphate hydrolases"/>
    <property type="match status" value="1"/>
</dbReference>
<dbReference type="PANTHER" id="PTHR19211">
    <property type="entry name" value="ATP-BINDING TRANSPORT PROTEIN-RELATED"/>
    <property type="match status" value="1"/>
</dbReference>
<dbReference type="GO" id="GO:0005524">
    <property type="term" value="F:ATP binding"/>
    <property type="evidence" value="ECO:0007669"/>
    <property type="project" value="TreeGrafter"/>
</dbReference>
<evidence type="ECO:0000313" key="3">
    <source>
        <dbReference type="WBParaSite" id="PEQ_0001239201-mRNA-1"/>
    </source>
</evidence>
<sequence>MLWLAEGLHLDFMIRLFPHMNYFKDEPTNNLDIESIHALAEAIEEFGGGVVMVTHDERLIRETSCQLWIVEDHVSVLKSLIISFGTLYTSRNQYFFVVILIFLVVPFR</sequence>
<evidence type="ECO:0000256" key="1">
    <source>
        <dbReference type="ARBA" id="ARBA00022737"/>
    </source>
</evidence>
<evidence type="ECO:0000313" key="2">
    <source>
        <dbReference type="Proteomes" id="UP000887564"/>
    </source>
</evidence>
<dbReference type="InterPro" id="IPR027417">
    <property type="entry name" value="P-loop_NTPase"/>
</dbReference>
<reference evidence="3" key="1">
    <citation type="submission" date="2022-11" db="UniProtKB">
        <authorList>
            <consortium name="WormBaseParasite"/>
        </authorList>
    </citation>
    <scope>IDENTIFICATION</scope>
</reference>
<dbReference type="WBParaSite" id="PEQ_0001239201-mRNA-1">
    <property type="protein sequence ID" value="PEQ_0001239201-mRNA-1"/>
    <property type="gene ID" value="PEQ_0001239201"/>
</dbReference>
<name>A0A914S245_PAREQ</name>
<keyword evidence="1" id="KW-0677">Repeat</keyword>
<proteinExistence type="predicted"/>
<protein>
    <submittedName>
        <fullName evidence="3">ABC transporter domain-containing protein</fullName>
    </submittedName>
</protein>
<dbReference type="InterPro" id="IPR050611">
    <property type="entry name" value="ABCF"/>
</dbReference>
<dbReference type="Proteomes" id="UP000887564">
    <property type="component" value="Unplaced"/>
</dbReference>
<organism evidence="2 3">
    <name type="scientific">Parascaris equorum</name>
    <name type="common">Equine roundworm</name>
    <dbReference type="NCBI Taxonomy" id="6256"/>
    <lineage>
        <taxon>Eukaryota</taxon>
        <taxon>Metazoa</taxon>
        <taxon>Ecdysozoa</taxon>
        <taxon>Nematoda</taxon>
        <taxon>Chromadorea</taxon>
        <taxon>Rhabditida</taxon>
        <taxon>Spirurina</taxon>
        <taxon>Ascaridomorpha</taxon>
        <taxon>Ascaridoidea</taxon>
        <taxon>Ascarididae</taxon>
        <taxon>Parascaris</taxon>
    </lineage>
</organism>
<dbReference type="PANTHER" id="PTHR19211:SF14">
    <property type="entry name" value="ATP-BINDING CASSETTE SUB-FAMILY F MEMBER 1"/>
    <property type="match status" value="1"/>
</dbReference>
<dbReference type="Gene3D" id="3.40.50.300">
    <property type="entry name" value="P-loop containing nucleotide triphosphate hydrolases"/>
    <property type="match status" value="1"/>
</dbReference>
<keyword evidence="2" id="KW-1185">Reference proteome</keyword>
<dbReference type="AlphaFoldDB" id="A0A914S245"/>